<evidence type="ECO:0000256" key="1">
    <source>
        <dbReference type="SAM" id="MobiDB-lite"/>
    </source>
</evidence>
<feature type="region of interest" description="Disordered" evidence="1">
    <location>
        <begin position="710"/>
        <end position="773"/>
    </location>
</feature>
<dbReference type="Proteomes" id="UP001521222">
    <property type="component" value="Unassembled WGS sequence"/>
</dbReference>
<organism evidence="2 3">
    <name type="scientific">Nothophoma quercina</name>
    <dbReference type="NCBI Taxonomy" id="749835"/>
    <lineage>
        <taxon>Eukaryota</taxon>
        <taxon>Fungi</taxon>
        <taxon>Dikarya</taxon>
        <taxon>Ascomycota</taxon>
        <taxon>Pezizomycotina</taxon>
        <taxon>Dothideomycetes</taxon>
        <taxon>Pleosporomycetidae</taxon>
        <taxon>Pleosporales</taxon>
        <taxon>Pleosporineae</taxon>
        <taxon>Didymellaceae</taxon>
        <taxon>Nothophoma</taxon>
    </lineage>
</organism>
<evidence type="ECO:0008006" key="4">
    <source>
        <dbReference type="Google" id="ProtNLM"/>
    </source>
</evidence>
<evidence type="ECO:0000313" key="2">
    <source>
        <dbReference type="EMBL" id="KAL1598548.1"/>
    </source>
</evidence>
<proteinExistence type="predicted"/>
<keyword evidence="3" id="KW-1185">Reference proteome</keyword>
<accession>A0ABR3R2P9</accession>
<dbReference type="InterPro" id="IPR035441">
    <property type="entry name" value="TFIIS/LEDGF_dom_sf"/>
</dbReference>
<protein>
    <recommendedName>
        <fullName evidence="4">VHS domain-containing protein</fullName>
    </recommendedName>
</protein>
<feature type="compositionally biased region" description="Polar residues" evidence="1">
    <location>
        <begin position="617"/>
        <end position="629"/>
    </location>
</feature>
<dbReference type="EMBL" id="JAKIXB020000022">
    <property type="protein sequence ID" value="KAL1598548.1"/>
    <property type="molecule type" value="Genomic_DNA"/>
</dbReference>
<comment type="caution">
    <text evidence="2">The sequence shown here is derived from an EMBL/GenBank/DDBJ whole genome shotgun (WGS) entry which is preliminary data.</text>
</comment>
<feature type="compositionally biased region" description="Polar residues" evidence="1">
    <location>
        <begin position="759"/>
        <end position="773"/>
    </location>
</feature>
<gene>
    <name evidence="2" type="ORF">SLS59_006835</name>
</gene>
<evidence type="ECO:0000313" key="3">
    <source>
        <dbReference type="Proteomes" id="UP001521222"/>
    </source>
</evidence>
<feature type="region of interest" description="Disordered" evidence="1">
    <location>
        <begin position="617"/>
        <end position="640"/>
    </location>
</feature>
<dbReference type="SUPFAM" id="SSF47676">
    <property type="entry name" value="Conserved domain common to transcription factors TFIIS, elongin A, CRSP70"/>
    <property type="match status" value="1"/>
</dbReference>
<feature type="compositionally biased region" description="Basic residues" evidence="1">
    <location>
        <begin position="710"/>
        <end position="724"/>
    </location>
</feature>
<feature type="compositionally biased region" description="Polar residues" evidence="1">
    <location>
        <begin position="740"/>
        <end position="750"/>
    </location>
</feature>
<sequence>MSSDTPLGPDGQKLFALMRKMIIGCLGNVAILQYFQLLKRYEQAECGISDTQPEPDAAADSDELTAFQVRGLRDQIVTYHKQPKESARILRVLRRLDQKKLSDDMLLDTGVKFALHLVIVHPRADVKEAALNLLDKWERMDGYDPAVCPTRIALKRQLSRLQKTSTGSKTPADILKRDVMNALEQLLFGFDDQYDLKKPGVLPTCSEDHPCTAQGLQTDTAPNLETSSQPQLSAYLQIRPSNKTLTGLMSHYADQAAATGQSVFSLLAPDLDMVLGGTAEAKATDMVAFTPRISRSKRDFVAVAKQELNVDDRTINMISGELERLCDDTLLTRMVLASVFSAKLLMANCSNILQERIHDKSAEIAAVIPNDGDNASPPSVLETLIEEKSKYEKTLSRNECEVAKGNVWIEKVETDILIKSLGPLKALVDGLCLPETKNRSVWKHVQESILNSEAVVDLQHQVDLLSTQLNTCQVEQGEDRAALKSVRKQLTVAQSASAKLKKEMDNQISKYYKDVESQVEDRMRQEKANFAARFQDAEAKAQQHDSDAVKIAELQKRLKDALLEKELHLSTKLDLVTKNKELQEEKKAMQQGYEQMRQAKEEAEARAAALGEELHTIQSSIPRQLTQPPTDVFDDTESRIGGTDALRDHCSSTFQFIKPSEQITEADRLDMIALKWRKSVSKAEGEQAKHARALKDIEVQIGIATRKLKKLQSQRKRRTGHIRKQTTGTETSEPVRDSEVSPTTSATPSVNGPVVEASVDQQNPWTTVDRSGSVRNTVQQVKIIRTES</sequence>
<name>A0ABR3R2P9_9PLEO</name>
<reference evidence="2 3" key="1">
    <citation type="submission" date="2024-02" db="EMBL/GenBank/DDBJ databases">
        <title>De novo assembly and annotation of 12 fungi associated with fruit tree decline syndrome in Ontario, Canada.</title>
        <authorList>
            <person name="Sulman M."/>
            <person name="Ellouze W."/>
            <person name="Ilyukhin E."/>
        </authorList>
    </citation>
    <scope>NUCLEOTIDE SEQUENCE [LARGE SCALE GENOMIC DNA]</scope>
    <source>
        <strain evidence="2 3">M97-236</strain>
    </source>
</reference>